<evidence type="ECO:0000313" key="2">
    <source>
        <dbReference type="Proteomes" id="UP000257451"/>
    </source>
</evidence>
<comment type="caution">
    <text evidence="1">The sequence shown here is derived from an EMBL/GenBank/DDBJ whole genome shotgun (WGS) entry which is preliminary data.</text>
</comment>
<organism evidence="1 2">
    <name type="scientific">Mycobacterium marinum</name>
    <dbReference type="NCBI Taxonomy" id="1781"/>
    <lineage>
        <taxon>Bacteria</taxon>
        <taxon>Bacillati</taxon>
        <taxon>Actinomycetota</taxon>
        <taxon>Actinomycetes</taxon>
        <taxon>Mycobacteriales</taxon>
        <taxon>Mycobacteriaceae</taxon>
        <taxon>Mycobacterium</taxon>
        <taxon>Mycobacterium ulcerans group</taxon>
    </lineage>
</organism>
<protein>
    <submittedName>
        <fullName evidence="1">Uncharacterized protein</fullName>
    </submittedName>
</protein>
<dbReference type="Proteomes" id="UP000257451">
    <property type="component" value="Unassembled WGS sequence"/>
</dbReference>
<dbReference type="AlphaFoldDB" id="A0A3E2MSF4"/>
<evidence type="ECO:0000313" key="1">
    <source>
        <dbReference type="EMBL" id="RFZ37328.1"/>
    </source>
</evidence>
<sequence length="75" mass="8111">MSGELQGSVIVERRGNPQTYGELLDYLRSAIRVLQSMVGDPDSGVGEVAEKAAIHPILETEAVRDTLFEALASPR</sequence>
<gene>
    <name evidence="1" type="ORF">DAVIS_03876</name>
</gene>
<reference evidence="1 2" key="1">
    <citation type="journal article" date="2018" name="Sci. Rep.">
        <title>Extensive genomic diversity among Mycobacterium marinum strains revealed by whole genome sequencing.</title>
        <authorList>
            <person name="Das S."/>
            <person name="Pettersson B.M."/>
            <person name="Behra P.R."/>
            <person name="Mallick A."/>
            <person name="Cheramie M."/>
            <person name="Ramesh M."/>
            <person name="Shirreff L."/>
            <person name="DuCote T."/>
            <person name="Dasgupta S."/>
            <person name="Ennis D.G."/>
            <person name="Kirsebom L.A."/>
        </authorList>
    </citation>
    <scope>NUCLEOTIDE SEQUENCE [LARGE SCALE GENOMIC DNA]</scope>
    <source>
        <strain evidence="1 2">Davis1</strain>
    </source>
</reference>
<name>A0A3E2MSF4_MYCMR</name>
<proteinExistence type="predicted"/>
<accession>A0A3E2MSF4</accession>
<dbReference type="RefSeq" id="WP_117432861.1">
    <property type="nucleotide sequence ID" value="NZ_BQLC01000472.1"/>
</dbReference>
<dbReference type="EMBL" id="PEDF01000133">
    <property type="protein sequence ID" value="RFZ37328.1"/>
    <property type="molecule type" value="Genomic_DNA"/>
</dbReference>